<dbReference type="GO" id="GO:0005886">
    <property type="term" value="C:plasma membrane"/>
    <property type="evidence" value="ECO:0007669"/>
    <property type="project" value="UniProtKB-SubCell"/>
</dbReference>
<organism evidence="6 7">
    <name type="scientific">Parascedosporium putredinis</name>
    <dbReference type="NCBI Taxonomy" id="1442378"/>
    <lineage>
        <taxon>Eukaryota</taxon>
        <taxon>Fungi</taxon>
        <taxon>Dikarya</taxon>
        <taxon>Ascomycota</taxon>
        <taxon>Pezizomycotina</taxon>
        <taxon>Sordariomycetes</taxon>
        <taxon>Hypocreomycetidae</taxon>
        <taxon>Microascales</taxon>
        <taxon>Microascaceae</taxon>
        <taxon>Parascedosporium</taxon>
    </lineage>
</organism>
<comment type="subcellular location">
    <subcellularLocation>
        <location evidence="1">Cell membrane</location>
        <topology evidence="1">Multi-pass membrane protein</topology>
    </subcellularLocation>
</comment>
<feature type="transmembrane region" description="Helical" evidence="5">
    <location>
        <begin position="261"/>
        <end position="285"/>
    </location>
</feature>
<evidence type="ECO:0000256" key="4">
    <source>
        <dbReference type="ARBA" id="ARBA00023136"/>
    </source>
</evidence>
<sequence>MQAGVQTDGIAEARRGDRAANFATSGKIRLDGQPKWLVVRQLWLWKLDDDTLLTAIPFRRNEHSSDNLIETIRQGDLGAMENVNDLVKRIVFEAVTFPDEFKWAGLGEHILDIFEEEIALEADKETTFFHTFAHSDSTPRAAANDTIIKDAASSTLLVKDIRSELRLLRNLFTVQLQVVQDLAKEFWPHDDSRYTLGASSTARKALREGFIRDSGLHTLIERVDNLDKDASATLVGLGNIIQAMQAQASLKEAESARLMNLILLPFTIVTVIFTPLSFLTSLFAVNTTNFPTNDDGEVRLTPAYFNLRMVVGELSSLLPLALLILGIYRYQAEARKPTHERSWMFKAMDWVRRLPSRADRLKEEASTV</sequence>
<keyword evidence="3 5" id="KW-1133">Transmembrane helix</keyword>
<evidence type="ECO:0000313" key="7">
    <source>
        <dbReference type="Proteomes" id="UP000838763"/>
    </source>
</evidence>
<dbReference type="GO" id="GO:0015087">
    <property type="term" value="F:cobalt ion transmembrane transporter activity"/>
    <property type="evidence" value="ECO:0007669"/>
    <property type="project" value="TreeGrafter"/>
</dbReference>
<dbReference type="EMBL" id="CALLCH030000012">
    <property type="protein sequence ID" value="CAI4215214.1"/>
    <property type="molecule type" value="Genomic_DNA"/>
</dbReference>
<keyword evidence="7" id="KW-1185">Reference proteome</keyword>
<dbReference type="OrthoDB" id="341259at2759"/>
<evidence type="ECO:0000256" key="2">
    <source>
        <dbReference type="ARBA" id="ARBA00022692"/>
    </source>
</evidence>
<dbReference type="InterPro" id="IPR002523">
    <property type="entry name" value="MgTranspt_CorA/ZnTranspt_ZntB"/>
</dbReference>
<comment type="caution">
    <text evidence="6">The sequence shown here is derived from an EMBL/GenBank/DDBJ whole genome shotgun (WGS) entry which is preliminary data.</text>
</comment>
<evidence type="ECO:0000256" key="5">
    <source>
        <dbReference type="SAM" id="Phobius"/>
    </source>
</evidence>
<evidence type="ECO:0000256" key="1">
    <source>
        <dbReference type="ARBA" id="ARBA00004651"/>
    </source>
</evidence>
<protein>
    <submittedName>
        <fullName evidence="6">Uncharacterized protein</fullName>
    </submittedName>
</protein>
<keyword evidence="4 5" id="KW-0472">Membrane</keyword>
<dbReference type="GO" id="GO:0000287">
    <property type="term" value="F:magnesium ion binding"/>
    <property type="evidence" value="ECO:0007669"/>
    <property type="project" value="TreeGrafter"/>
</dbReference>
<reference evidence="6" key="1">
    <citation type="submission" date="2022-11" db="EMBL/GenBank/DDBJ databases">
        <authorList>
            <person name="Scott C."/>
            <person name="Bruce N."/>
        </authorList>
    </citation>
    <scope>NUCLEOTIDE SEQUENCE</scope>
</reference>
<proteinExistence type="predicted"/>
<dbReference type="Proteomes" id="UP000838763">
    <property type="component" value="Unassembled WGS sequence"/>
</dbReference>
<gene>
    <name evidence="6" type="ORF">PPNO1_LOCUS4932</name>
</gene>
<dbReference type="InterPro" id="IPR045863">
    <property type="entry name" value="CorA_TM1_TM2"/>
</dbReference>
<dbReference type="PANTHER" id="PTHR46494">
    <property type="entry name" value="CORA FAMILY METAL ION TRANSPORTER (EUROFUNG)"/>
    <property type="match status" value="1"/>
</dbReference>
<evidence type="ECO:0000313" key="6">
    <source>
        <dbReference type="EMBL" id="CAI4215214.1"/>
    </source>
</evidence>
<name>A0A9P1MB64_9PEZI</name>
<feature type="transmembrane region" description="Helical" evidence="5">
    <location>
        <begin position="305"/>
        <end position="328"/>
    </location>
</feature>
<dbReference type="AlphaFoldDB" id="A0A9P1MB64"/>
<dbReference type="GO" id="GO:0015095">
    <property type="term" value="F:magnesium ion transmembrane transporter activity"/>
    <property type="evidence" value="ECO:0007669"/>
    <property type="project" value="TreeGrafter"/>
</dbReference>
<evidence type="ECO:0000256" key="3">
    <source>
        <dbReference type="ARBA" id="ARBA00022989"/>
    </source>
</evidence>
<dbReference type="PANTHER" id="PTHR46494:SF1">
    <property type="entry name" value="CORA FAMILY METAL ION TRANSPORTER (EUROFUNG)"/>
    <property type="match status" value="1"/>
</dbReference>
<dbReference type="Pfam" id="PF01544">
    <property type="entry name" value="CorA"/>
    <property type="match status" value="1"/>
</dbReference>
<dbReference type="Gene3D" id="1.20.58.340">
    <property type="entry name" value="Magnesium transport protein CorA, transmembrane region"/>
    <property type="match status" value="1"/>
</dbReference>
<dbReference type="SUPFAM" id="SSF144083">
    <property type="entry name" value="Magnesium transport protein CorA, transmembrane region"/>
    <property type="match status" value="1"/>
</dbReference>
<keyword evidence="2 5" id="KW-0812">Transmembrane</keyword>
<accession>A0A9P1MB64</accession>
<dbReference type="GO" id="GO:0050897">
    <property type="term" value="F:cobalt ion binding"/>
    <property type="evidence" value="ECO:0007669"/>
    <property type="project" value="TreeGrafter"/>
</dbReference>